<keyword evidence="2" id="KW-1185">Reference proteome</keyword>
<proteinExistence type="predicted"/>
<dbReference type="KEGG" id="scl:sce6831"/>
<gene>
    <name evidence="1" type="ordered locus">sce6831</name>
</gene>
<organism evidence="1 2">
    <name type="scientific">Sorangium cellulosum (strain So ce56)</name>
    <name type="common">Polyangium cellulosum (strain So ce56)</name>
    <dbReference type="NCBI Taxonomy" id="448385"/>
    <lineage>
        <taxon>Bacteria</taxon>
        <taxon>Pseudomonadati</taxon>
        <taxon>Myxococcota</taxon>
        <taxon>Polyangia</taxon>
        <taxon>Polyangiales</taxon>
        <taxon>Polyangiaceae</taxon>
        <taxon>Sorangium</taxon>
    </lineage>
</organism>
<reference evidence="1 2" key="1">
    <citation type="journal article" date="2007" name="Nat. Biotechnol.">
        <title>Complete genome sequence of the myxobacterium Sorangium cellulosum.</title>
        <authorList>
            <person name="Schneiker S."/>
            <person name="Perlova O."/>
            <person name="Kaiser O."/>
            <person name="Gerth K."/>
            <person name="Alici A."/>
            <person name="Altmeyer M.O."/>
            <person name="Bartels D."/>
            <person name="Bekel T."/>
            <person name="Beyer S."/>
            <person name="Bode E."/>
            <person name="Bode H.B."/>
            <person name="Bolten C.J."/>
            <person name="Choudhuri J.V."/>
            <person name="Doss S."/>
            <person name="Elnakady Y.A."/>
            <person name="Frank B."/>
            <person name="Gaigalat L."/>
            <person name="Goesmann A."/>
            <person name="Groeger C."/>
            <person name="Gross F."/>
            <person name="Jelsbak L."/>
            <person name="Jelsbak L."/>
            <person name="Kalinowski J."/>
            <person name="Kegler C."/>
            <person name="Knauber T."/>
            <person name="Konietzny S."/>
            <person name="Kopp M."/>
            <person name="Krause L."/>
            <person name="Krug D."/>
            <person name="Linke B."/>
            <person name="Mahmud T."/>
            <person name="Martinez-Arias R."/>
            <person name="McHardy A.C."/>
            <person name="Merai M."/>
            <person name="Meyer F."/>
            <person name="Mormann S."/>
            <person name="Munoz-Dorado J."/>
            <person name="Perez J."/>
            <person name="Pradella S."/>
            <person name="Rachid S."/>
            <person name="Raddatz G."/>
            <person name="Rosenau F."/>
            <person name="Rueckert C."/>
            <person name="Sasse F."/>
            <person name="Scharfe M."/>
            <person name="Schuster S.C."/>
            <person name="Suen G."/>
            <person name="Treuner-Lange A."/>
            <person name="Velicer G.J."/>
            <person name="Vorholter F.-J."/>
            <person name="Weissman K.J."/>
            <person name="Welch R.D."/>
            <person name="Wenzel S.C."/>
            <person name="Whitworth D.E."/>
            <person name="Wilhelm S."/>
            <person name="Wittmann C."/>
            <person name="Bloecker H."/>
            <person name="Puehler A."/>
            <person name="Mueller R."/>
        </authorList>
    </citation>
    <scope>NUCLEOTIDE SEQUENCE [LARGE SCALE GENOMIC DNA]</scope>
    <source>
        <strain evidence="2">So ce56</strain>
    </source>
</reference>
<dbReference type="STRING" id="448385.sce6831"/>
<protein>
    <submittedName>
        <fullName evidence="1">Uncharacterized protein</fullName>
    </submittedName>
</protein>
<dbReference type="Proteomes" id="UP000002139">
    <property type="component" value="Chromosome"/>
</dbReference>
<sequence>MRSRSLTPSDASRRATRWLTVERGSRGAFAAALKLPSCTTSTNVAIASKSNIVQPGRTGYSPAATWSSAAGEATVILDTATTGSEETQNSELG</sequence>
<evidence type="ECO:0000313" key="2">
    <source>
        <dbReference type="Proteomes" id="UP000002139"/>
    </source>
</evidence>
<accession>A9GTV7</accession>
<dbReference type="EMBL" id="AM746676">
    <property type="protein sequence ID" value="CAN97000.1"/>
    <property type="molecule type" value="Genomic_DNA"/>
</dbReference>
<evidence type="ECO:0000313" key="1">
    <source>
        <dbReference type="EMBL" id="CAN97000.1"/>
    </source>
</evidence>
<dbReference type="HOGENOM" id="CLU_2398030_0_0_7"/>
<name>A9GTV7_SORC5</name>
<dbReference type="AlphaFoldDB" id="A9GTV7"/>